<dbReference type="AlphaFoldDB" id="M7ZGB3"/>
<reference evidence="1" key="1">
    <citation type="journal article" date="2013" name="Nature">
        <title>Draft genome of the wheat A-genome progenitor Triticum urartu.</title>
        <authorList>
            <person name="Ling H.Q."/>
            <person name="Zhao S."/>
            <person name="Liu D."/>
            <person name="Wang J."/>
            <person name="Sun H."/>
            <person name="Zhang C."/>
            <person name="Fan H."/>
            <person name="Li D."/>
            <person name="Dong L."/>
            <person name="Tao Y."/>
            <person name="Gao C."/>
            <person name="Wu H."/>
            <person name="Li Y."/>
            <person name="Cui Y."/>
            <person name="Guo X."/>
            <person name="Zheng S."/>
            <person name="Wang B."/>
            <person name="Yu K."/>
            <person name="Liang Q."/>
            <person name="Yang W."/>
            <person name="Lou X."/>
            <person name="Chen J."/>
            <person name="Feng M."/>
            <person name="Jian J."/>
            <person name="Zhang X."/>
            <person name="Luo G."/>
            <person name="Jiang Y."/>
            <person name="Liu J."/>
            <person name="Wang Z."/>
            <person name="Sha Y."/>
            <person name="Zhang B."/>
            <person name="Wu H."/>
            <person name="Tang D."/>
            <person name="Shen Q."/>
            <person name="Xue P."/>
            <person name="Zou S."/>
            <person name="Wang X."/>
            <person name="Liu X."/>
            <person name="Wang F."/>
            <person name="Yang Y."/>
            <person name="An X."/>
            <person name="Dong Z."/>
            <person name="Zhang K."/>
            <person name="Zhang X."/>
            <person name="Luo M.C."/>
            <person name="Dvorak J."/>
            <person name="Tong Y."/>
            <person name="Wang J."/>
            <person name="Yang H."/>
            <person name="Li Z."/>
            <person name="Wang D."/>
            <person name="Zhang A."/>
            <person name="Wang J."/>
        </authorList>
    </citation>
    <scope>NUCLEOTIDE SEQUENCE</scope>
</reference>
<protein>
    <submittedName>
        <fullName evidence="1">Uncharacterized protein</fullName>
    </submittedName>
</protein>
<gene>
    <name evidence="1" type="ORF">TRIUR3_12593</name>
</gene>
<proteinExistence type="predicted"/>
<evidence type="ECO:0000313" key="1">
    <source>
        <dbReference type="EMBL" id="EMS51440.1"/>
    </source>
</evidence>
<dbReference type="EMBL" id="KD220222">
    <property type="protein sequence ID" value="EMS51440.1"/>
    <property type="molecule type" value="Genomic_DNA"/>
</dbReference>
<organism evidence="1">
    <name type="scientific">Triticum urartu</name>
    <name type="common">Red wild einkorn</name>
    <name type="synonym">Crithodium urartu</name>
    <dbReference type="NCBI Taxonomy" id="4572"/>
    <lineage>
        <taxon>Eukaryota</taxon>
        <taxon>Viridiplantae</taxon>
        <taxon>Streptophyta</taxon>
        <taxon>Embryophyta</taxon>
        <taxon>Tracheophyta</taxon>
        <taxon>Spermatophyta</taxon>
        <taxon>Magnoliopsida</taxon>
        <taxon>Liliopsida</taxon>
        <taxon>Poales</taxon>
        <taxon>Poaceae</taxon>
        <taxon>BOP clade</taxon>
        <taxon>Pooideae</taxon>
        <taxon>Triticodae</taxon>
        <taxon>Triticeae</taxon>
        <taxon>Triticinae</taxon>
        <taxon>Triticum</taxon>
    </lineage>
</organism>
<sequence>MAACCVNAPREAHWQPQLTTSNYSRVRDAQGCKVSALASIEIWVLMWSSKFDPVADRCVELHI</sequence>
<name>M7ZGB3_TRIUA</name>
<accession>M7ZGB3</accession>